<protein>
    <submittedName>
        <fullName evidence="4">Uncharacterized protein LOC115209530</fullName>
    </submittedName>
</protein>
<proteinExistence type="predicted"/>
<evidence type="ECO:0000259" key="2">
    <source>
        <dbReference type="Pfam" id="PF15082"/>
    </source>
</evidence>
<feature type="coiled-coil region" evidence="1">
    <location>
        <begin position="19"/>
        <end position="46"/>
    </location>
</feature>
<name>A0A7E6EQI9_9MOLL</name>
<dbReference type="PANTHER" id="PTHR33331">
    <property type="entry name" value="COILED-COIL DOMAIN-CONTAINING PROTEIN 162"/>
    <property type="match status" value="1"/>
</dbReference>
<dbReference type="InterPro" id="IPR029376">
    <property type="entry name" value="DUF4549"/>
</dbReference>
<dbReference type="KEGG" id="osn:115209530"/>
<feature type="coiled-coil region" evidence="1">
    <location>
        <begin position="1940"/>
        <end position="2081"/>
    </location>
</feature>
<gene>
    <name evidence="4" type="primary">LOC115209530</name>
</gene>
<reference evidence="4" key="1">
    <citation type="submission" date="2025-08" db="UniProtKB">
        <authorList>
            <consortium name="RefSeq"/>
        </authorList>
    </citation>
    <scope>IDENTIFICATION</scope>
</reference>
<keyword evidence="1" id="KW-0175">Coiled coil</keyword>
<sequence>MNFDGYYVISGSETVCSLEKQLQASILELKEELEEQNLLKSQESRRISSVPFPQDLNYYRKERKRMMERTLQVSSAKKLANVADVLQETLVIAGKFEYTTESLPLLIHQYFTDRIYQLVQAKHQHLMRWKRFCQTTEDIENSYPEYTETMKYLFQEYYDCVVRAQRLSATKQATSKPSASTILLQTDDLLIYLRWLIYYLHSTKKFHQFLTLIKWLPLIHIDKFMFTDEDECMETDSIESTVRKLSYRYDEVKFKENISTTSYDNFIKYLSEPSKTPIPERQQLSSLSLPSSFIAKVYGFLNGGRASNHLNLGMPIHTLKLDDFKGNLLLFMDIYKIPRNIASGPIIDEINIYSESLKKFKTYFNQQETTRTFKTYDSSEAVQEKWGSEKHKLLKKPANWLPFVKLIPSKNIEQEKKWTELRQKKQIDVLLLQQSSLLKLTDPDKVIVTLKNHVSIANGDNMKGEVASSSFKQFQKTEKLWKKIYSNPEIFVLNQSELAGEQENEKSTKMPTFRASTYDYFSALRMLGLEENSHDEGYCPSKNSSYSAYLLLRHLRIRDLQISCLYTLNYLRSIQRTLTITDAGLTLKQGKLTKSCAQNHRISTTGDGTMGGGGGLGSHDYFHNTSADFKISETDFIEYSEIENHDDFYEIEGERIYIRDQQGLYIIYDEAINDFKQLEEDLLLLASFYIENDKSIRSQFVDGKKYSNTDSDTLIPENFDIPQYALMHIDRFGILLDLWTQEAAFQNCKRNLIRCYFEAYCNVFDRDEKRLLAQTITNIMFQRPRYMFKRCDYFIQIYYSECVNLQLHIDLVQAILNQQIEDDREYIQKCCRTRSNGMPHPINEQTLIKIHTNKSALLPLYLLEFHPFLALAAQIPRTLNYLMQELCYKIMPNNNGKLIAVEKLMLEIALSEWNSMQKIGLSYRHQDQKHVFFDSYIEDPLLMSELVCKNIAATEQTEKSHADKQIDSIDEIRHMLELVHLRSRLIDSCWEASVISKLYTSQAEALGLDECHLHMRSIYFDQASYKEDAGRPPPGYLHASIDDSVDRYLPKVLNLAILDYDNIKPAEFSFSSNYSICQLLTTEGLKKMQLVLKCQLCHQNAMIASILQVSNCNNLSSIQEIDQKNQVQPNEKTCKLSESKASVTPQKTVFSESFVSVQFIKTAFRDIMLNKYTKKIESTPHFSGSREYNKFKHDLISEACNSTATNISQYLLRSQIIGIYKYISQALEDFSPIRNTFFTVGIFIVADNPADSYIDRRKSELSIDADFKVMSPDGQEVLNIWYLPHCTEILTMFSMLSDKDCIEALTYLLQIVSALHDILQYLIGHYRLGNRRSLIFAAQNADASATWGGLEGIKTELKEIMTQVQSLSCPTDPKQVVELLTARQEVAYLEFDIAVRYSLVETFLLSGNRVAFEAVNMNHGLTVLSNVPQESVFNTYLRVPEPLEAYDSLAVSLYPWRSFLGRNGPFPGMLPCWYHVSQNMQLCVASLKELDKLAANGEISGVSLQLEDIILSEFPGFRQFTSNLEPTWKTKVTNSLYRNILAKETNLPSPSANNFVVPFADFPLQGIEEDSSEEDSTVEVNVEPTDIYLVLRCYLILWKQLEVLKKCWKNNVLCLSSGNPVTDYQEFCKIYRKKILFPVLQNLDQKKYSRTSVVGFANVVDPLVTPPSVSDFDVKGNQLVKLLESFECHMIKKAIKEINKDLSLAIAERAREEIVLPTDLWRKRKTKGIVQLHCPNIMSNFRALLLSKPESVTSTTMTFSHTHLNAALQDLAQSVVAREKLAYESYTNYYENMMKSFRNQLYQKEQEIRKLQDDLEVLESNLSNEVEFQLADKVFNLLMEITAVHSKISRIYMSNKQRNKEIRNEVKREYSKLIEDFFAASIQLREKFDIFRNDLTDEVLEIITTTRKHVIEEMEELKLKYHLPEGESDLHKKLQDAEEIHELQTENNQLNLLILKLRAINIWNRNFNQANYMRAINSLIKEVESLKKTNVELKLITSEESRILKQQLVVLRKELSILVQECSSVKNQLNAELNEKEENMYTLQQNNQFKHHIELFKQEQIDNLEQELKKKNNELKLLGESYNRVVNWTEGSSQVSQKSLSNIKKSLRQERTLKKMAFQKVDMLRTLVENQAWRIATPIQQRSEPVTPSYGYRSLLSKPANLRNVDASWAKKRNLSIDVYDNQVCDHKKLTQRPKTVCGRFSSSALGQSTQEDIYELSEIIDSDV</sequence>
<organism evidence="3 4">
    <name type="scientific">Octopus sinensis</name>
    <name type="common">East Asian common octopus</name>
    <dbReference type="NCBI Taxonomy" id="2607531"/>
    <lineage>
        <taxon>Eukaryota</taxon>
        <taxon>Metazoa</taxon>
        <taxon>Spiralia</taxon>
        <taxon>Lophotrochozoa</taxon>
        <taxon>Mollusca</taxon>
        <taxon>Cephalopoda</taxon>
        <taxon>Coleoidea</taxon>
        <taxon>Octopodiformes</taxon>
        <taxon>Octopoda</taxon>
        <taxon>Incirrata</taxon>
        <taxon>Octopodidae</taxon>
        <taxon>Octopus</taxon>
    </lineage>
</organism>
<evidence type="ECO:0000313" key="3">
    <source>
        <dbReference type="Proteomes" id="UP000515154"/>
    </source>
</evidence>
<dbReference type="Proteomes" id="UP000515154">
    <property type="component" value="Linkage group LG3"/>
</dbReference>
<evidence type="ECO:0000313" key="4">
    <source>
        <dbReference type="RefSeq" id="XP_036357210.1"/>
    </source>
</evidence>
<feature type="coiled-coil region" evidence="1">
    <location>
        <begin position="1794"/>
        <end position="1821"/>
    </location>
</feature>
<keyword evidence="3" id="KW-1185">Reference proteome</keyword>
<dbReference type="PANTHER" id="PTHR33331:SF13">
    <property type="entry name" value="COILED-COIL DOMAIN CONTAINING 162"/>
    <property type="match status" value="1"/>
</dbReference>
<accession>A0A7E6EQI9</accession>
<dbReference type="InterPro" id="IPR040401">
    <property type="entry name" value="CCDC162"/>
</dbReference>
<dbReference type="RefSeq" id="XP_036357210.1">
    <property type="nucleotide sequence ID" value="XM_036501317.1"/>
</dbReference>
<dbReference type="Pfam" id="PF15082">
    <property type="entry name" value="DUF4549"/>
    <property type="match status" value="1"/>
</dbReference>
<feature type="domain" description="DUF4549" evidence="2">
    <location>
        <begin position="7"/>
        <end position="146"/>
    </location>
</feature>
<evidence type="ECO:0000256" key="1">
    <source>
        <dbReference type="SAM" id="Coils"/>
    </source>
</evidence>